<evidence type="ECO:0000313" key="2">
    <source>
        <dbReference type="Proteomes" id="UP000642809"/>
    </source>
</evidence>
<accession>A0A8J3G663</accession>
<proteinExistence type="predicted"/>
<protein>
    <recommendedName>
        <fullName evidence="3">Mycothiol system anti-sigma-R factor</fullName>
    </recommendedName>
</protein>
<dbReference type="Proteomes" id="UP000642809">
    <property type="component" value="Unassembled WGS sequence"/>
</dbReference>
<evidence type="ECO:0000313" key="1">
    <source>
        <dbReference type="EMBL" id="GHB45775.1"/>
    </source>
</evidence>
<gene>
    <name evidence="1" type="ORF">GCM10008106_28530</name>
</gene>
<dbReference type="EMBL" id="BMYF01000018">
    <property type="protein sequence ID" value="GHB45775.1"/>
    <property type="molecule type" value="Genomic_DNA"/>
</dbReference>
<evidence type="ECO:0008006" key="3">
    <source>
        <dbReference type="Google" id="ProtNLM"/>
    </source>
</evidence>
<sequence>MESNSSSAGDKKITCAEQSKCFQLLESILDGENIPEADKIVKEKLEKCEPCYRHFHLEKAIKELLQTKCCSQITPSDLFENIRKNIQEIK</sequence>
<dbReference type="AlphaFoldDB" id="A0A8J3G663"/>
<reference evidence="1" key="2">
    <citation type="submission" date="2020-09" db="EMBL/GenBank/DDBJ databases">
        <authorList>
            <person name="Sun Q."/>
            <person name="Kim S."/>
        </authorList>
    </citation>
    <scope>NUCLEOTIDE SEQUENCE</scope>
    <source>
        <strain evidence="1">KCTC 23224</strain>
    </source>
</reference>
<comment type="caution">
    <text evidence="1">The sequence shown here is derived from an EMBL/GenBank/DDBJ whole genome shotgun (WGS) entry which is preliminary data.</text>
</comment>
<name>A0A8J3G663_9BACT</name>
<keyword evidence="2" id="KW-1185">Reference proteome</keyword>
<organism evidence="1 2">
    <name type="scientific">Mongoliitalea lutea</name>
    <dbReference type="NCBI Taxonomy" id="849756"/>
    <lineage>
        <taxon>Bacteria</taxon>
        <taxon>Pseudomonadati</taxon>
        <taxon>Bacteroidota</taxon>
        <taxon>Cytophagia</taxon>
        <taxon>Cytophagales</taxon>
        <taxon>Cyclobacteriaceae</taxon>
        <taxon>Mongoliitalea</taxon>
    </lineage>
</organism>
<reference evidence="1" key="1">
    <citation type="journal article" date="2014" name="Int. J. Syst. Evol. Microbiol.">
        <title>Complete genome sequence of Corynebacterium casei LMG S-19264T (=DSM 44701T), isolated from a smear-ripened cheese.</title>
        <authorList>
            <consortium name="US DOE Joint Genome Institute (JGI-PGF)"/>
            <person name="Walter F."/>
            <person name="Albersmeier A."/>
            <person name="Kalinowski J."/>
            <person name="Ruckert C."/>
        </authorList>
    </citation>
    <scope>NUCLEOTIDE SEQUENCE</scope>
    <source>
        <strain evidence="1">KCTC 23224</strain>
    </source>
</reference>